<dbReference type="Pfam" id="PF10648">
    <property type="entry name" value="Gmad2"/>
    <property type="match status" value="1"/>
</dbReference>
<proteinExistence type="predicted"/>
<gene>
    <name evidence="2" type="ORF">LQV63_11970</name>
</gene>
<dbReference type="InterPro" id="IPR011990">
    <property type="entry name" value="TPR-like_helical_dom_sf"/>
</dbReference>
<dbReference type="SUPFAM" id="SSF48452">
    <property type="entry name" value="TPR-like"/>
    <property type="match status" value="1"/>
</dbReference>
<keyword evidence="3" id="KW-1185">Reference proteome</keyword>
<dbReference type="EMBL" id="JAJNBZ010000007">
    <property type="protein sequence ID" value="MCE5170027.1"/>
    <property type="molecule type" value="Genomic_DNA"/>
</dbReference>
<organism evidence="2 3">
    <name type="scientific">Paenibacillus profundus</name>
    <dbReference type="NCBI Taxonomy" id="1173085"/>
    <lineage>
        <taxon>Bacteria</taxon>
        <taxon>Bacillati</taxon>
        <taxon>Bacillota</taxon>
        <taxon>Bacilli</taxon>
        <taxon>Bacillales</taxon>
        <taxon>Paenibacillaceae</taxon>
        <taxon>Paenibacillus</taxon>
    </lineage>
</organism>
<accession>A0ABS8YEN7</accession>
<dbReference type="InterPro" id="IPR018911">
    <property type="entry name" value="Gmad2_Ig-like_dom"/>
</dbReference>
<evidence type="ECO:0000313" key="3">
    <source>
        <dbReference type="Proteomes" id="UP001199916"/>
    </source>
</evidence>
<comment type="caution">
    <text evidence="2">The sequence shown here is derived from an EMBL/GenBank/DDBJ whole genome shotgun (WGS) entry which is preliminary data.</text>
</comment>
<reference evidence="2 3" key="1">
    <citation type="submission" date="2021-11" db="EMBL/GenBank/DDBJ databases">
        <title>Draft genome sequence of Paenibacillus profundus YoMME, a new Gram-positive bacteria with exoelectrogenic properties.</title>
        <authorList>
            <person name="Hubenova Y."/>
            <person name="Hubenova E."/>
            <person name="Manasiev Y."/>
            <person name="Peykov S."/>
            <person name="Mitov M."/>
        </authorList>
    </citation>
    <scope>NUCLEOTIDE SEQUENCE [LARGE SCALE GENOMIC DNA]</scope>
    <source>
        <strain evidence="2 3">YoMME</strain>
    </source>
</reference>
<feature type="domain" description="Bacterial spore germination immunoglobulin-like" evidence="1">
    <location>
        <begin position="519"/>
        <end position="586"/>
    </location>
</feature>
<dbReference type="Proteomes" id="UP001199916">
    <property type="component" value="Unassembled WGS sequence"/>
</dbReference>
<dbReference type="RefSeq" id="WP_233696870.1">
    <property type="nucleotide sequence ID" value="NZ_JAJNBZ010000007.1"/>
</dbReference>
<evidence type="ECO:0000259" key="1">
    <source>
        <dbReference type="Pfam" id="PF10648"/>
    </source>
</evidence>
<evidence type="ECO:0000313" key="2">
    <source>
        <dbReference type="EMBL" id="MCE5170027.1"/>
    </source>
</evidence>
<protein>
    <recommendedName>
        <fullName evidence="1">Bacterial spore germination immunoglobulin-like domain-containing protein</fullName>
    </recommendedName>
</protein>
<name>A0ABS8YEN7_9BACL</name>
<sequence length="601" mass="67243">MSVNHTDYLHEITGSLPPGAEIALLPNNRPAYIVADVDGDGQNEIVAVYKDQEQLYVTILKKSDGTWRRSAVIKGNGYNVTNLLAAPVTGSNAHNIIMGWQIGSIWSELDGLQWTPHGFQHLFPKGIYFSKLEVEDMPGKHGKDGKAEIALWEHDTGDAYTVEIYRWSPAGLIPAKDVYPYYFRRVAAYYETLVKEHPSFSFYWYYLADAQAKAGMPNLALKSIEHALSLPHPYPSKEKLLQLKQELEHTQSKPKADAKGINSLILDMKHGDVNGDRVPDRVFLTGNKPFGAGSPFFDNIDLFVQDGHTKNITKIPLAANAGYNPTIFLGDFTGDKVDDIFIVIDAGGSGGIIYANLYSFKNDHFQRIFDSEIYNKTKENYDVVYKDNFKVDVINRQMSTKYTIDIAYKGADYLASIYDQNGKLIKPMTGEVGNVGGLYPIDYERNGTYDLTAAQNIIGQYEADRLGILETVLHWNGTSFTPIRQFVQIYGAELQAGEKQAPLGNEAFRILMIHKISPGHYVVKGEARVYEGTVQFEVMENSKAIIKSFTTASAGGPDWGKFEIQINFEEKPQSSVALILYEENPSEEGPKQLHKLMVPLH</sequence>